<keyword evidence="1" id="KW-0812">Transmembrane</keyword>
<reference evidence="2 4" key="2">
    <citation type="submission" date="2020-11" db="EMBL/GenBank/DDBJ databases">
        <authorList>
            <consortium name="Pathogen Informatics"/>
        </authorList>
    </citation>
    <scope>NUCLEOTIDE SEQUENCE [LARGE SCALE GENOMIC DNA]</scope>
    <source>
        <strain evidence="2 4">NCTC12218</strain>
    </source>
</reference>
<evidence type="ECO:0000256" key="1">
    <source>
        <dbReference type="SAM" id="Phobius"/>
    </source>
</evidence>
<gene>
    <name evidence="3" type="ORF">NCTC12218_01198</name>
</gene>
<feature type="transmembrane region" description="Helical" evidence="1">
    <location>
        <begin position="30"/>
        <end position="49"/>
    </location>
</feature>
<dbReference type="GeneID" id="93789901"/>
<dbReference type="AlphaFoldDB" id="A0A7Z7VWZ8"/>
<evidence type="ECO:0000313" key="2">
    <source>
        <dbReference type="EMBL" id="CAD7359545.1"/>
    </source>
</evidence>
<dbReference type="EMBL" id="LR962863">
    <property type="protein sequence ID" value="CAD7359545.1"/>
    <property type="molecule type" value="Genomic_DNA"/>
</dbReference>
<accession>A0A7Z7VWZ8</accession>
<organism evidence="3">
    <name type="scientific">Staphylococcus schleiferi</name>
    <dbReference type="NCBI Taxonomy" id="1295"/>
    <lineage>
        <taxon>Bacteria</taxon>
        <taxon>Bacillati</taxon>
        <taxon>Bacillota</taxon>
        <taxon>Bacilli</taxon>
        <taxon>Bacillales</taxon>
        <taxon>Staphylococcaceae</taxon>
        <taxon>Staphylococcus</taxon>
    </lineage>
</organism>
<reference evidence="3" key="1">
    <citation type="submission" date="2018-06" db="EMBL/GenBank/DDBJ databases">
        <authorList>
            <consortium name="Pathogen Informatics"/>
            <person name="Doyle S."/>
        </authorList>
    </citation>
    <scope>NUCLEOTIDE SEQUENCE [LARGE SCALE GENOMIC DNA]</scope>
    <source>
        <strain evidence="3">NCTC12218</strain>
    </source>
</reference>
<dbReference type="EMBL" id="UHEF01000001">
    <property type="protein sequence ID" value="SUM88555.1"/>
    <property type="molecule type" value="Genomic_DNA"/>
</dbReference>
<sequence>MSILTLFLIILLVVLLFRVGITIIRFLIKVGLVVLALYLCYKFGTWLIGNFQL</sequence>
<dbReference type="RefSeq" id="WP_016425284.1">
    <property type="nucleotide sequence ID" value="NZ_CABKRV010000001.1"/>
</dbReference>
<name>A0A7Z7VWZ8_STASC</name>
<dbReference type="Proteomes" id="UP000264146">
    <property type="component" value="Chromosome"/>
</dbReference>
<evidence type="ECO:0000313" key="3">
    <source>
        <dbReference type="EMBL" id="SUM88555.1"/>
    </source>
</evidence>
<keyword evidence="1" id="KW-0472">Membrane</keyword>
<keyword evidence="1" id="KW-1133">Transmembrane helix</keyword>
<proteinExistence type="predicted"/>
<evidence type="ECO:0000313" key="4">
    <source>
        <dbReference type="Proteomes" id="UP000264146"/>
    </source>
</evidence>
<protein>
    <submittedName>
        <fullName evidence="3">Uncharacterized protein</fullName>
    </submittedName>
</protein>